<gene>
    <name evidence="2" type="ORF">RW095_04075</name>
</gene>
<accession>A0ABZ0EDS1</accession>
<dbReference type="SUPFAM" id="SSF54593">
    <property type="entry name" value="Glyoxalase/Bleomycin resistance protein/Dihydroxybiphenyl dioxygenase"/>
    <property type="match status" value="1"/>
</dbReference>
<name>A0ABZ0EDS1_9BURK</name>
<proteinExistence type="predicted"/>
<dbReference type="EMBL" id="CP136511">
    <property type="protein sequence ID" value="WOD14604.1"/>
    <property type="molecule type" value="Genomic_DNA"/>
</dbReference>
<feature type="domain" description="VOC" evidence="1">
    <location>
        <begin position="17"/>
        <end position="74"/>
    </location>
</feature>
<sequence length="74" mass="8145">MIQIPKTAQPAPFRVTRASHLTFSVSDLARSRDFYTEVVGLVVSDEDRDTIGSVANRVGESVRVVGAKRTDDPR</sequence>
<dbReference type="PROSITE" id="PS51819">
    <property type="entry name" value="VOC"/>
    <property type="match status" value="1"/>
</dbReference>
<reference evidence="2 3" key="1">
    <citation type="submission" date="2023-10" db="EMBL/GenBank/DDBJ databases">
        <title>Surface-active antibiotics is a multifunctional adaptation for post-fire microbes.</title>
        <authorList>
            <person name="Liu M.D."/>
            <person name="Du Y."/>
            <person name="Koupaei S.K."/>
            <person name="Kim N.R."/>
            <person name="Zhang W."/>
            <person name="Traxler M.F."/>
        </authorList>
    </citation>
    <scope>NUCLEOTIDE SEQUENCE [LARGE SCALE GENOMIC DNA]</scope>
    <source>
        <strain evidence="2 3">F3</strain>
    </source>
</reference>
<dbReference type="InterPro" id="IPR004360">
    <property type="entry name" value="Glyas_Fos-R_dOase_dom"/>
</dbReference>
<dbReference type="InterPro" id="IPR037523">
    <property type="entry name" value="VOC_core"/>
</dbReference>
<evidence type="ECO:0000259" key="1">
    <source>
        <dbReference type="PROSITE" id="PS51819"/>
    </source>
</evidence>
<dbReference type="RefSeq" id="WP_317016541.1">
    <property type="nucleotide sequence ID" value="NZ_CP136511.1"/>
</dbReference>
<dbReference type="InterPro" id="IPR029068">
    <property type="entry name" value="Glyas_Bleomycin-R_OHBP_Dase"/>
</dbReference>
<dbReference type="Proteomes" id="UP001302652">
    <property type="component" value="Chromosome 3"/>
</dbReference>
<dbReference type="Pfam" id="PF00903">
    <property type="entry name" value="Glyoxalase"/>
    <property type="match status" value="1"/>
</dbReference>
<evidence type="ECO:0000313" key="2">
    <source>
        <dbReference type="EMBL" id="WOD14604.1"/>
    </source>
</evidence>
<protein>
    <submittedName>
        <fullName evidence="2">VOC family protein</fullName>
    </submittedName>
</protein>
<dbReference type="Gene3D" id="3.10.180.10">
    <property type="entry name" value="2,3-Dihydroxybiphenyl 1,2-Dioxygenase, domain 1"/>
    <property type="match status" value="1"/>
</dbReference>
<keyword evidence="3" id="KW-1185">Reference proteome</keyword>
<organism evidence="2 3">
    <name type="scientific">Paraburkholderia kirstenboschensis</name>
    <dbReference type="NCBI Taxonomy" id="1245436"/>
    <lineage>
        <taxon>Bacteria</taxon>
        <taxon>Pseudomonadati</taxon>
        <taxon>Pseudomonadota</taxon>
        <taxon>Betaproteobacteria</taxon>
        <taxon>Burkholderiales</taxon>
        <taxon>Burkholderiaceae</taxon>
        <taxon>Paraburkholderia</taxon>
    </lineage>
</organism>
<evidence type="ECO:0000313" key="3">
    <source>
        <dbReference type="Proteomes" id="UP001302652"/>
    </source>
</evidence>